<dbReference type="RefSeq" id="WP_081091163.1">
    <property type="nucleotide sequence ID" value="NZ_KQ956852.1"/>
</dbReference>
<name>A0A133NXT0_GARVA</name>
<evidence type="ECO:0000256" key="3">
    <source>
        <dbReference type="ARBA" id="ARBA00022679"/>
    </source>
</evidence>
<feature type="transmembrane region" description="Helical" evidence="18">
    <location>
        <begin position="457"/>
        <end position="481"/>
    </location>
</feature>
<evidence type="ECO:0000256" key="17">
    <source>
        <dbReference type="SAM" id="MobiDB-lite"/>
    </source>
</evidence>
<dbReference type="EC" id="2.4.99.28" evidence="14"/>
<protein>
    <recommendedName>
        <fullName evidence="12">Probable peptidoglycan glycosyltransferase FtsW</fullName>
        <ecNumber evidence="14">2.4.99.28</ecNumber>
    </recommendedName>
    <alternativeName>
        <fullName evidence="13">Cell division protein FtsW</fullName>
    </alternativeName>
    <alternativeName>
        <fullName evidence="10">Cell wall polymerase</fullName>
    </alternativeName>
    <alternativeName>
        <fullName evidence="9">Peptidoglycan polymerase</fullName>
    </alternativeName>
</protein>
<dbReference type="OrthoDB" id="9768187at2"/>
<comment type="catalytic activity">
    <reaction evidence="15">
        <text>[GlcNAc-(1-&gt;4)-Mur2Ac(oyl-L-Ala-gamma-D-Glu-L-Lys-D-Ala-D-Ala)](n)-di-trans,octa-cis-undecaprenyl diphosphate + beta-D-GlcNAc-(1-&gt;4)-Mur2Ac(oyl-L-Ala-gamma-D-Glu-L-Lys-D-Ala-D-Ala)-di-trans,octa-cis-undecaprenyl diphosphate = [GlcNAc-(1-&gt;4)-Mur2Ac(oyl-L-Ala-gamma-D-Glu-L-Lys-D-Ala-D-Ala)](n+1)-di-trans,octa-cis-undecaprenyl diphosphate + di-trans,octa-cis-undecaprenyl diphosphate + H(+)</text>
        <dbReference type="Rhea" id="RHEA:23708"/>
        <dbReference type="Rhea" id="RHEA-COMP:9602"/>
        <dbReference type="Rhea" id="RHEA-COMP:9603"/>
        <dbReference type="ChEBI" id="CHEBI:15378"/>
        <dbReference type="ChEBI" id="CHEBI:58405"/>
        <dbReference type="ChEBI" id="CHEBI:60033"/>
        <dbReference type="ChEBI" id="CHEBI:78435"/>
        <dbReference type="EC" id="2.4.99.28"/>
    </reaction>
</comment>
<feature type="transmembrane region" description="Helical" evidence="18">
    <location>
        <begin position="429"/>
        <end position="451"/>
    </location>
</feature>
<evidence type="ECO:0000256" key="10">
    <source>
        <dbReference type="ARBA" id="ARBA00033270"/>
    </source>
</evidence>
<evidence type="ECO:0000256" key="6">
    <source>
        <dbReference type="ARBA" id="ARBA00022984"/>
    </source>
</evidence>
<dbReference type="PATRIC" id="fig|2702.100.peg.630"/>
<evidence type="ECO:0000256" key="2">
    <source>
        <dbReference type="ARBA" id="ARBA00022676"/>
    </source>
</evidence>
<evidence type="ECO:0000313" key="19">
    <source>
        <dbReference type="EMBL" id="KXA21105.1"/>
    </source>
</evidence>
<feature type="transmembrane region" description="Helical" evidence="18">
    <location>
        <begin position="268"/>
        <end position="288"/>
    </location>
</feature>
<keyword evidence="4 18" id="KW-0812">Transmembrane</keyword>
<comment type="similarity">
    <text evidence="11">Belongs to the SEDS family. FtsW subfamily.</text>
</comment>
<dbReference type="GO" id="GO:0008955">
    <property type="term" value="F:peptidoglycan glycosyltransferase activity"/>
    <property type="evidence" value="ECO:0007669"/>
    <property type="project" value="UniProtKB-EC"/>
</dbReference>
<evidence type="ECO:0000256" key="1">
    <source>
        <dbReference type="ARBA" id="ARBA00004141"/>
    </source>
</evidence>
<evidence type="ECO:0000256" key="11">
    <source>
        <dbReference type="ARBA" id="ARBA00038053"/>
    </source>
</evidence>
<evidence type="ECO:0000256" key="14">
    <source>
        <dbReference type="ARBA" id="ARBA00044770"/>
    </source>
</evidence>
<feature type="transmembrane region" description="Helical" evidence="18">
    <location>
        <begin position="339"/>
        <end position="356"/>
    </location>
</feature>
<feature type="transmembrane region" description="Helical" evidence="18">
    <location>
        <begin position="225"/>
        <end position="245"/>
    </location>
</feature>
<dbReference type="EMBL" id="LRQB01000036">
    <property type="protein sequence ID" value="KXA21105.1"/>
    <property type="molecule type" value="Genomic_DNA"/>
</dbReference>
<dbReference type="GO" id="GO:0005886">
    <property type="term" value="C:plasma membrane"/>
    <property type="evidence" value="ECO:0007669"/>
    <property type="project" value="TreeGrafter"/>
</dbReference>
<dbReference type="GO" id="GO:0051301">
    <property type="term" value="P:cell division"/>
    <property type="evidence" value="ECO:0007669"/>
    <property type="project" value="InterPro"/>
</dbReference>
<dbReference type="GO" id="GO:0032153">
    <property type="term" value="C:cell division site"/>
    <property type="evidence" value="ECO:0007669"/>
    <property type="project" value="TreeGrafter"/>
</dbReference>
<keyword evidence="8 18" id="KW-0472">Membrane</keyword>
<evidence type="ECO:0000256" key="7">
    <source>
        <dbReference type="ARBA" id="ARBA00022989"/>
    </source>
</evidence>
<feature type="transmembrane region" description="Helical" evidence="18">
    <location>
        <begin position="493"/>
        <end position="511"/>
    </location>
</feature>
<dbReference type="GO" id="GO:0009252">
    <property type="term" value="P:peptidoglycan biosynthetic process"/>
    <property type="evidence" value="ECO:0007669"/>
    <property type="project" value="UniProtKB-KW"/>
</dbReference>
<keyword evidence="3" id="KW-0808">Transferase</keyword>
<evidence type="ECO:0000313" key="20">
    <source>
        <dbReference type="Proteomes" id="UP000070687"/>
    </source>
</evidence>
<dbReference type="PANTHER" id="PTHR30474">
    <property type="entry name" value="CELL CYCLE PROTEIN"/>
    <property type="match status" value="1"/>
</dbReference>
<evidence type="ECO:0000256" key="18">
    <source>
        <dbReference type="SAM" id="Phobius"/>
    </source>
</evidence>
<sequence>MVFNSKKLKQGLLSLGHKVSEVMIHDHIEADTDSIRQDNTSKSSNTRKQRVNSMRTFVNRSFKKSTRTHAGTDTPMKPAEAPKPTSQSTQPTQPTQPAKSTKSAQQPATLYRRANPFRTFAHIFATKKDSSSQSSLQQAQESVFKQYIGWRSVTNPLWCLYGMRVSVIVLSIFGLFMVFSSSSVTMITYGVAPWGQGISQTLYCILGMMGYIFASRVPVAYYRRYVAIIYTVSAVAQFLTFVPGLRREVNGNAGWIAFGPITLQPAEITKLALCIWLPIGLLAAKRAYERVRMRAYIPVAVGLGISLLLVIAGKDLGTALIIILIALIAFYLGGFPTRWLITGMIVASIMVALLVLTSQNRMRRILATLHGCDAKAAKGVCFQAIHAQYAMASGGLLGVGIGNSREKWNYLPYAHNDFIFAIIGEEMGFLVASAVILLYIIIGWCILASALQTESKVISITLMCIATWIVGQGLVNIMVVVQLLPVMGVPMPFVSAGGSSLVMCLVAVGVADGLMRANPRLTAAK</sequence>
<feature type="region of interest" description="Disordered" evidence="17">
    <location>
        <begin position="33"/>
        <end position="108"/>
    </location>
</feature>
<evidence type="ECO:0000256" key="5">
    <source>
        <dbReference type="ARBA" id="ARBA00022960"/>
    </source>
</evidence>
<keyword evidence="5" id="KW-0133">Cell shape</keyword>
<feature type="transmembrane region" description="Helical" evidence="18">
    <location>
        <begin position="158"/>
        <end position="179"/>
    </location>
</feature>
<feature type="transmembrane region" description="Helical" evidence="18">
    <location>
        <begin position="191"/>
        <end position="213"/>
    </location>
</feature>
<keyword evidence="2" id="KW-0328">Glycosyltransferase</keyword>
<organism evidence="19 20">
    <name type="scientific">Gardnerella vaginalis</name>
    <dbReference type="NCBI Taxonomy" id="2702"/>
    <lineage>
        <taxon>Bacteria</taxon>
        <taxon>Bacillati</taxon>
        <taxon>Actinomycetota</taxon>
        <taxon>Actinomycetes</taxon>
        <taxon>Bifidobacteriales</taxon>
        <taxon>Bifidobacteriaceae</taxon>
        <taxon>Gardnerella</taxon>
    </lineage>
</organism>
<dbReference type="Proteomes" id="UP000070687">
    <property type="component" value="Unassembled WGS sequence"/>
</dbReference>
<evidence type="ECO:0000256" key="13">
    <source>
        <dbReference type="ARBA" id="ARBA00041418"/>
    </source>
</evidence>
<keyword evidence="7 18" id="KW-1133">Transmembrane helix</keyword>
<comment type="caution">
    <text evidence="19">The sequence shown here is derived from an EMBL/GenBank/DDBJ whole genome shotgun (WGS) entry which is preliminary data.</text>
</comment>
<evidence type="ECO:0000256" key="8">
    <source>
        <dbReference type="ARBA" id="ARBA00023136"/>
    </source>
</evidence>
<evidence type="ECO:0000256" key="15">
    <source>
        <dbReference type="ARBA" id="ARBA00049902"/>
    </source>
</evidence>
<comment type="function">
    <text evidence="16">Peptidoglycan polymerase that is essential for cell division.</text>
</comment>
<dbReference type="InterPro" id="IPR001182">
    <property type="entry name" value="FtsW/RodA"/>
</dbReference>
<dbReference type="GO" id="GO:0008360">
    <property type="term" value="P:regulation of cell shape"/>
    <property type="evidence" value="ECO:0007669"/>
    <property type="project" value="UniProtKB-KW"/>
</dbReference>
<dbReference type="GO" id="GO:0015648">
    <property type="term" value="F:lipid-linked peptidoglycan transporter activity"/>
    <property type="evidence" value="ECO:0007669"/>
    <property type="project" value="TreeGrafter"/>
</dbReference>
<evidence type="ECO:0000256" key="9">
    <source>
        <dbReference type="ARBA" id="ARBA00032370"/>
    </source>
</evidence>
<evidence type="ECO:0000256" key="16">
    <source>
        <dbReference type="ARBA" id="ARBA00049966"/>
    </source>
</evidence>
<dbReference type="AlphaFoldDB" id="A0A133NXT0"/>
<proteinExistence type="inferred from homology"/>
<reference evidence="19 20" key="1">
    <citation type="submission" date="2016-01" db="EMBL/GenBank/DDBJ databases">
        <authorList>
            <person name="Oliw E.H."/>
        </authorList>
    </citation>
    <scope>NUCLEOTIDE SEQUENCE [LARGE SCALE GENOMIC DNA]</scope>
    <source>
        <strain evidence="19 20">PSS_7772B</strain>
    </source>
</reference>
<gene>
    <name evidence="19" type="ORF">HMPREF3208_00652</name>
</gene>
<feature type="compositionally biased region" description="Low complexity" evidence="17">
    <location>
        <begin position="82"/>
        <end position="102"/>
    </location>
</feature>
<comment type="subcellular location">
    <subcellularLocation>
        <location evidence="1">Membrane</location>
        <topology evidence="1">Multi-pass membrane protein</topology>
    </subcellularLocation>
</comment>
<accession>A0A133NXT0</accession>
<dbReference type="PANTHER" id="PTHR30474:SF2">
    <property type="entry name" value="PEPTIDOGLYCAN GLYCOSYLTRANSFERASE FTSW-RELATED"/>
    <property type="match status" value="1"/>
</dbReference>
<evidence type="ECO:0000256" key="12">
    <source>
        <dbReference type="ARBA" id="ARBA00041185"/>
    </source>
</evidence>
<dbReference type="Pfam" id="PF01098">
    <property type="entry name" value="FTSW_RODA_SPOVE"/>
    <property type="match status" value="1"/>
</dbReference>
<evidence type="ECO:0000256" key="4">
    <source>
        <dbReference type="ARBA" id="ARBA00022692"/>
    </source>
</evidence>
<feature type="transmembrane region" description="Helical" evidence="18">
    <location>
        <begin position="300"/>
        <end position="333"/>
    </location>
</feature>
<keyword evidence="6" id="KW-0573">Peptidoglycan synthesis</keyword>